<gene>
    <name evidence="2" type="ORF">MANES_05G160400</name>
</gene>
<evidence type="ECO:0000313" key="2">
    <source>
        <dbReference type="EMBL" id="OAY50751.1"/>
    </source>
</evidence>
<keyword evidence="1" id="KW-1133">Transmembrane helix</keyword>
<dbReference type="EMBL" id="CM004391">
    <property type="protein sequence ID" value="OAY50751.1"/>
    <property type="molecule type" value="Genomic_DNA"/>
</dbReference>
<dbReference type="AlphaFoldDB" id="A0A2C9VY46"/>
<evidence type="ECO:0000256" key="1">
    <source>
        <dbReference type="SAM" id="Phobius"/>
    </source>
</evidence>
<keyword evidence="1" id="KW-0472">Membrane</keyword>
<name>A0A2C9VY46_MANES</name>
<keyword evidence="1" id="KW-0812">Transmembrane</keyword>
<proteinExistence type="predicted"/>
<feature type="transmembrane region" description="Helical" evidence="1">
    <location>
        <begin position="44"/>
        <end position="62"/>
    </location>
</feature>
<accession>A0A2C9VY46</accession>
<reference evidence="2" key="1">
    <citation type="submission" date="2016-02" db="EMBL/GenBank/DDBJ databases">
        <title>WGS assembly of Manihot esculenta.</title>
        <authorList>
            <person name="Bredeson J.V."/>
            <person name="Prochnik S.E."/>
            <person name="Lyons J.B."/>
            <person name="Schmutz J."/>
            <person name="Grimwood J."/>
            <person name="Vrebalov J."/>
            <person name="Bart R.S."/>
            <person name="Amuge T."/>
            <person name="Ferguson M.E."/>
            <person name="Green R."/>
            <person name="Putnam N."/>
            <person name="Stites J."/>
            <person name="Rounsley S."/>
            <person name="Rokhsar D.S."/>
        </authorList>
    </citation>
    <scope>NUCLEOTIDE SEQUENCE [LARGE SCALE GENOMIC DNA]</scope>
    <source>
        <tissue evidence="2">Leaf</tissue>
    </source>
</reference>
<organism evidence="2">
    <name type="scientific">Manihot esculenta</name>
    <name type="common">Cassava</name>
    <name type="synonym">Jatropha manihot</name>
    <dbReference type="NCBI Taxonomy" id="3983"/>
    <lineage>
        <taxon>Eukaryota</taxon>
        <taxon>Viridiplantae</taxon>
        <taxon>Streptophyta</taxon>
        <taxon>Embryophyta</taxon>
        <taxon>Tracheophyta</taxon>
        <taxon>Spermatophyta</taxon>
        <taxon>Magnoliopsida</taxon>
        <taxon>eudicotyledons</taxon>
        <taxon>Gunneridae</taxon>
        <taxon>Pentapetalae</taxon>
        <taxon>rosids</taxon>
        <taxon>fabids</taxon>
        <taxon>Malpighiales</taxon>
        <taxon>Euphorbiaceae</taxon>
        <taxon>Crotonoideae</taxon>
        <taxon>Manihoteae</taxon>
        <taxon>Manihot</taxon>
    </lineage>
</organism>
<protein>
    <submittedName>
        <fullName evidence="2">Uncharacterized protein</fullName>
    </submittedName>
</protein>
<sequence length="90" mass="10451">MYPEGWAHSLLYIFYVHVNDFVKEVVLVSCSRMSSMYLMFRSCYTWYGVYFAVCAVSTRGAVMSPTTSDDYRFLMTCFKLAGVFFHFGTI</sequence>